<dbReference type="InterPro" id="IPR010869">
    <property type="entry name" value="DUF1501"/>
</dbReference>
<dbReference type="AlphaFoldDB" id="A0A5C6DQX8"/>
<dbReference type="PANTHER" id="PTHR43737">
    <property type="entry name" value="BLL7424 PROTEIN"/>
    <property type="match status" value="1"/>
</dbReference>
<protein>
    <recommendedName>
        <fullName evidence="3">DUF1501 domain-containing protein</fullName>
    </recommendedName>
</protein>
<accession>A0A5C6DQX8</accession>
<dbReference type="PANTHER" id="PTHR43737:SF1">
    <property type="entry name" value="DUF1501 DOMAIN-CONTAINING PROTEIN"/>
    <property type="match status" value="1"/>
</dbReference>
<dbReference type="EMBL" id="SJPV01000005">
    <property type="protein sequence ID" value="TWU37169.1"/>
    <property type="molecule type" value="Genomic_DNA"/>
</dbReference>
<gene>
    <name evidence="1" type="ORF">Poly41_32960</name>
</gene>
<evidence type="ECO:0000313" key="2">
    <source>
        <dbReference type="Proteomes" id="UP000319143"/>
    </source>
</evidence>
<comment type="caution">
    <text evidence="1">The sequence shown here is derived from an EMBL/GenBank/DDBJ whole genome shotgun (WGS) entry which is preliminary data.</text>
</comment>
<evidence type="ECO:0008006" key="3">
    <source>
        <dbReference type="Google" id="ProtNLM"/>
    </source>
</evidence>
<dbReference type="OrthoDB" id="9779968at2"/>
<sequence length="426" mass="46741">MMKLEMGMFFSDSTSRRRFLRSSIGGATAVGIGAAIPDCFLQASERALHASERILVVVQMTGGNDGLNTVIPYANDDYRSARPKLAIPDADVLKCSDELGFHPSMSSMRQLFEDGKMTVVCGVGYDQPNRSHFESMDIWHTCRRKNELRDDGWLGRFLATQDRPVGGDVLALHLGQEKQPFALASNRVRVPTIRELAEFQLRGQKGKALSRFLTKSVEQAPAQSDDLLKFLQSSTASALEASQRVTEASQDYRSELRYPETSLGKKLRVIAQLIDAGLSTRVYYVQLDGFDTHANQPNTHAILLREWSDAVSTFIRDLEGHHHGDRVCVMTFSEFGRRVAENASQGTDHGAAGPMFLCGGGLVPGIIGGYASLTDLQDGDLKHQTDFRQVYAAVLRSWLGVDPAAILGGQYAPLPLFASMADPTLG</sequence>
<keyword evidence="2" id="KW-1185">Reference proteome</keyword>
<evidence type="ECO:0000313" key="1">
    <source>
        <dbReference type="EMBL" id="TWU37169.1"/>
    </source>
</evidence>
<proteinExistence type="predicted"/>
<organism evidence="1 2">
    <name type="scientific">Novipirellula artificiosorum</name>
    <dbReference type="NCBI Taxonomy" id="2528016"/>
    <lineage>
        <taxon>Bacteria</taxon>
        <taxon>Pseudomonadati</taxon>
        <taxon>Planctomycetota</taxon>
        <taxon>Planctomycetia</taxon>
        <taxon>Pirellulales</taxon>
        <taxon>Pirellulaceae</taxon>
        <taxon>Novipirellula</taxon>
    </lineage>
</organism>
<dbReference type="Pfam" id="PF07394">
    <property type="entry name" value="DUF1501"/>
    <property type="match status" value="1"/>
</dbReference>
<name>A0A5C6DQX8_9BACT</name>
<reference evidence="1 2" key="1">
    <citation type="submission" date="2019-02" db="EMBL/GenBank/DDBJ databases">
        <title>Deep-cultivation of Planctomycetes and their phenomic and genomic characterization uncovers novel biology.</title>
        <authorList>
            <person name="Wiegand S."/>
            <person name="Jogler M."/>
            <person name="Boedeker C."/>
            <person name="Pinto D."/>
            <person name="Vollmers J."/>
            <person name="Rivas-Marin E."/>
            <person name="Kohn T."/>
            <person name="Peeters S.H."/>
            <person name="Heuer A."/>
            <person name="Rast P."/>
            <person name="Oberbeckmann S."/>
            <person name="Bunk B."/>
            <person name="Jeske O."/>
            <person name="Meyerdierks A."/>
            <person name="Storesund J.E."/>
            <person name="Kallscheuer N."/>
            <person name="Luecker S."/>
            <person name="Lage O.M."/>
            <person name="Pohl T."/>
            <person name="Merkel B.J."/>
            <person name="Hornburger P."/>
            <person name="Mueller R.-W."/>
            <person name="Bruemmer F."/>
            <person name="Labrenz M."/>
            <person name="Spormann A.M."/>
            <person name="Op Den Camp H."/>
            <person name="Overmann J."/>
            <person name="Amann R."/>
            <person name="Jetten M.S.M."/>
            <person name="Mascher T."/>
            <person name="Medema M.H."/>
            <person name="Devos D.P."/>
            <person name="Kaster A.-K."/>
            <person name="Ovreas L."/>
            <person name="Rohde M."/>
            <person name="Galperin M.Y."/>
            <person name="Jogler C."/>
        </authorList>
    </citation>
    <scope>NUCLEOTIDE SEQUENCE [LARGE SCALE GENOMIC DNA]</scope>
    <source>
        <strain evidence="1 2">Poly41</strain>
    </source>
</reference>
<dbReference type="Proteomes" id="UP000319143">
    <property type="component" value="Unassembled WGS sequence"/>
</dbReference>